<feature type="signal peptide" evidence="1">
    <location>
        <begin position="1"/>
        <end position="17"/>
    </location>
</feature>
<protein>
    <submittedName>
        <fullName evidence="2">Uncharacterized protein</fullName>
    </submittedName>
</protein>
<evidence type="ECO:0000256" key="1">
    <source>
        <dbReference type="SAM" id="SignalP"/>
    </source>
</evidence>
<dbReference type="AlphaFoldDB" id="A0A2H3B3D6"/>
<sequence length="217" mass="24447">MFSRILVLFPLVAFAVANPLVARSDISALQQDFSAMETTVVDIQNACDKFKATPDQTNAMAKLPRENFASANTAFAVLLTWTLRGNFWPSSIILSRGFLPFLTSGPLPNYARCIFSASLPFLTYFLFPSPSIKHLMYCTEFSYCIPSLYPSFQFSLAEVPLSSEVDLFQNPSFRYPENGRQIRVAYDPVHRKYNLLRLFAVASGNYQLQYMSSIAVV</sequence>
<name>A0A2H3B3D6_9AGAR</name>
<keyword evidence="3" id="KW-1185">Reference proteome</keyword>
<evidence type="ECO:0000313" key="2">
    <source>
        <dbReference type="EMBL" id="PBK59117.1"/>
    </source>
</evidence>
<keyword evidence="1" id="KW-0732">Signal</keyword>
<proteinExistence type="predicted"/>
<organism evidence="2 3">
    <name type="scientific">Armillaria solidipes</name>
    <dbReference type="NCBI Taxonomy" id="1076256"/>
    <lineage>
        <taxon>Eukaryota</taxon>
        <taxon>Fungi</taxon>
        <taxon>Dikarya</taxon>
        <taxon>Basidiomycota</taxon>
        <taxon>Agaricomycotina</taxon>
        <taxon>Agaricomycetes</taxon>
        <taxon>Agaricomycetidae</taxon>
        <taxon>Agaricales</taxon>
        <taxon>Marasmiineae</taxon>
        <taxon>Physalacriaceae</taxon>
        <taxon>Armillaria</taxon>
    </lineage>
</organism>
<dbReference type="EMBL" id="KZ293512">
    <property type="protein sequence ID" value="PBK59117.1"/>
    <property type="molecule type" value="Genomic_DNA"/>
</dbReference>
<feature type="chain" id="PRO_5013594693" evidence="1">
    <location>
        <begin position="18"/>
        <end position="217"/>
    </location>
</feature>
<gene>
    <name evidence="2" type="ORF">ARMSODRAFT_1009862</name>
</gene>
<reference evidence="3" key="1">
    <citation type="journal article" date="2017" name="Nat. Ecol. Evol.">
        <title>Genome expansion and lineage-specific genetic innovations in the forest pathogenic fungi Armillaria.</title>
        <authorList>
            <person name="Sipos G."/>
            <person name="Prasanna A.N."/>
            <person name="Walter M.C."/>
            <person name="O'Connor E."/>
            <person name="Balint B."/>
            <person name="Krizsan K."/>
            <person name="Kiss B."/>
            <person name="Hess J."/>
            <person name="Varga T."/>
            <person name="Slot J."/>
            <person name="Riley R."/>
            <person name="Boka B."/>
            <person name="Rigling D."/>
            <person name="Barry K."/>
            <person name="Lee J."/>
            <person name="Mihaltcheva S."/>
            <person name="LaButti K."/>
            <person name="Lipzen A."/>
            <person name="Waldron R."/>
            <person name="Moloney N.M."/>
            <person name="Sperisen C."/>
            <person name="Kredics L."/>
            <person name="Vagvoelgyi C."/>
            <person name="Patrignani A."/>
            <person name="Fitzpatrick D."/>
            <person name="Nagy I."/>
            <person name="Doyle S."/>
            <person name="Anderson J.B."/>
            <person name="Grigoriev I.V."/>
            <person name="Gueldener U."/>
            <person name="Muensterkoetter M."/>
            <person name="Nagy L.G."/>
        </authorList>
    </citation>
    <scope>NUCLEOTIDE SEQUENCE [LARGE SCALE GENOMIC DNA]</scope>
    <source>
        <strain evidence="3">28-4</strain>
    </source>
</reference>
<accession>A0A2H3B3D6</accession>
<dbReference type="Proteomes" id="UP000218334">
    <property type="component" value="Unassembled WGS sequence"/>
</dbReference>
<evidence type="ECO:0000313" key="3">
    <source>
        <dbReference type="Proteomes" id="UP000218334"/>
    </source>
</evidence>